<accession>A0ABP8FC56</accession>
<comment type="caution">
    <text evidence="8">The sequence shown here is derived from an EMBL/GenBank/DDBJ whole genome shotgun (WGS) entry which is preliminary data.</text>
</comment>
<dbReference type="InterPro" id="IPR013780">
    <property type="entry name" value="Glyco_hydro_b"/>
</dbReference>
<sequence>MSNTIFLKRLPLLALAVFLAACSGQPRGEGESQAPADSAALLAAGEKRDSLAAAAALDGWWKASMRNHDRRIAWWREARFGCFIHWGVYSLAGGEWKGKPVKGYAEHLMRIKKIPLAEYKRDLVEKFNPQEFDADEWVRRIRATGMRYLIITSKHHDGFAMYDSDVKDYNIVKATPFHRDPMLELAAACKKYGIRFGFYYSQAFDWEDPDAPGNDWDYQNPGGDLHLFGGTHWFDYHPDMLTRIRKYVDGKSIPQIRELIRKYHPDILWFDTPSKLPFSENLRILEEIRKIDSTVVIDGRLANYGEYHFGDYQSTSDRPQEFFPVTGDWEAIPTTNESYGYSRYDSSHKPFSHFIRLLAKAASRGGNLLMNVGPMGNGEMDPRDTAILYRIGLWMQQNGTSIYGTTATPLPLQPWGVSTRRGNKLFLQVFHWPANGQLVVGGLESQPAKTYLLRDAAQTALPVKRLNPRDLAVSLPRPAPDTVSTVVVMEFKDGIAADTVRRLSATRYANRLLAFDSRLHGKGLRYGDGKASRYYVYHWNNPGQWMSWSFRLEQPAVFRVSIKYSTDADNRGITYRITVAGQTLEKKVQVPAHKDRIYTEEIGTVKIPSGLQELSIRPAEIRGNEVMKLFGVTLTPIR</sequence>
<dbReference type="PANTHER" id="PTHR10030">
    <property type="entry name" value="ALPHA-L-FUCOSIDASE"/>
    <property type="match status" value="1"/>
</dbReference>
<dbReference type="Gene3D" id="2.60.40.1180">
    <property type="entry name" value="Golgi alpha-mannosidase II"/>
    <property type="match status" value="1"/>
</dbReference>
<evidence type="ECO:0000256" key="4">
    <source>
        <dbReference type="ARBA" id="ARBA00022729"/>
    </source>
</evidence>
<dbReference type="InterPro" id="IPR016286">
    <property type="entry name" value="FUC_metazoa-typ"/>
</dbReference>
<evidence type="ECO:0000259" key="7">
    <source>
        <dbReference type="Pfam" id="PF01120"/>
    </source>
</evidence>
<evidence type="ECO:0000256" key="1">
    <source>
        <dbReference type="ARBA" id="ARBA00004071"/>
    </source>
</evidence>
<dbReference type="PANTHER" id="PTHR10030:SF37">
    <property type="entry name" value="ALPHA-L-FUCOSIDASE-RELATED"/>
    <property type="match status" value="1"/>
</dbReference>
<evidence type="ECO:0000313" key="9">
    <source>
        <dbReference type="Proteomes" id="UP001501207"/>
    </source>
</evidence>
<evidence type="ECO:0000256" key="6">
    <source>
        <dbReference type="ARBA" id="ARBA00023295"/>
    </source>
</evidence>
<protein>
    <recommendedName>
        <fullName evidence="3">alpha-L-fucosidase</fullName>
        <ecNumber evidence="3">3.2.1.51</ecNumber>
    </recommendedName>
</protein>
<dbReference type="Proteomes" id="UP001501207">
    <property type="component" value="Unassembled WGS sequence"/>
</dbReference>
<comment type="similarity">
    <text evidence="2">Belongs to the glycosyl hydrolase 29 family.</text>
</comment>
<evidence type="ECO:0000313" key="8">
    <source>
        <dbReference type="EMBL" id="GAA4300062.1"/>
    </source>
</evidence>
<comment type="function">
    <text evidence="1">Alpha-L-fucosidase is responsible for hydrolyzing the alpha-1,6-linked fucose joined to the reducing-end N-acetylglucosamine of the carbohydrate moieties of glycoproteins.</text>
</comment>
<dbReference type="Pfam" id="PF01120">
    <property type="entry name" value="Alpha_L_fucos"/>
    <property type="match status" value="1"/>
</dbReference>
<keyword evidence="9" id="KW-1185">Reference proteome</keyword>
<evidence type="ECO:0000256" key="2">
    <source>
        <dbReference type="ARBA" id="ARBA00007951"/>
    </source>
</evidence>
<evidence type="ECO:0000256" key="3">
    <source>
        <dbReference type="ARBA" id="ARBA00012662"/>
    </source>
</evidence>
<keyword evidence="4" id="KW-0732">Signal</keyword>
<dbReference type="EC" id="3.2.1.51" evidence="3"/>
<reference evidence="9" key="1">
    <citation type="journal article" date="2019" name="Int. J. Syst. Evol. Microbiol.">
        <title>The Global Catalogue of Microorganisms (GCM) 10K type strain sequencing project: providing services to taxonomists for standard genome sequencing and annotation.</title>
        <authorList>
            <consortium name="The Broad Institute Genomics Platform"/>
            <consortium name="The Broad Institute Genome Sequencing Center for Infectious Disease"/>
            <person name="Wu L."/>
            <person name="Ma J."/>
        </authorList>
    </citation>
    <scope>NUCLEOTIDE SEQUENCE [LARGE SCALE GENOMIC DNA]</scope>
    <source>
        <strain evidence="9">JCM 17664</strain>
    </source>
</reference>
<keyword evidence="6" id="KW-0326">Glycosidase</keyword>
<dbReference type="Gene3D" id="3.20.20.80">
    <property type="entry name" value="Glycosidases"/>
    <property type="match status" value="1"/>
</dbReference>
<dbReference type="RefSeq" id="WP_344973548.1">
    <property type="nucleotide sequence ID" value="NZ_BAABFN010000001.1"/>
</dbReference>
<dbReference type="Gene3D" id="2.60.120.260">
    <property type="entry name" value="Galactose-binding domain-like"/>
    <property type="match status" value="1"/>
</dbReference>
<evidence type="ECO:0000256" key="5">
    <source>
        <dbReference type="ARBA" id="ARBA00022801"/>
    </source>
</evidence>
<dbReference type="EMBL" id="BAABFN010000001">
    <property type="protein sequence ID" value="GAA4300062.1"/>
    <property type="molecule type" value="Genomic_DNA"/>
</dbReference>
<dbReference type="InterPro" id="IPR017853">
    <property type="entry name" value="GH"/>
</dbReference>
<keyword evidence="5" id="KW-0378">Hydrolase</keyword>
<dbReference type="SMART" id="SM00812">
    <property type="entry name" value="Alpha_L_fucos"/>
    <property type="match status" value="1"/>
</dbReference>
<name>A0ABP8FC56_9BACT</name>
<organism evidence="8 9">
    <name type="scientific">Compostibacter hankyongensis</name>
    <dbReference type="NCBI Taxonomy" id="1007089"/>
    <lineage>
        <taxon>Bacteria</taxon>
        <taxon>Pseudomonadati</taxon>
        <taxon>Bacteroidota</taxon>
        <taxon>Chitinophagia</taxon>
        <taxon>Chitinophagales</taxon>
        <taxon>Chitinophagaceae</taxon>
        <taxon>Compostibacter</taxon>
    </lineage>
</organism>
<feature type="domain" description="Glycoside hydrolase family 29 N-terminal" evidence="7">
    <location>
        <begin position="66"/>
        <end position="399"/>
    </location>
</feature>
<dbReference type="SUPFAM" id="SSF51445">
    <property type="entry name" value="(Trans)glycosidases"/>
    <property type="match status" value="1"/>
</dbReference>
<proteinExistence type="inferred from homology"/>
<dbReference type="InterPro" id="IPR000933">
    <property type="entry name" value="Glyco_hydro_29"/>
</dbReference>
<dbReference type="PRINTS" id="PR00741">
    <property type="entry name" value="GLHYDRLASE29"/>
</dbReference>
<gene>
    <name evidence="8" type="ORF">GCM10023143_00720</name>
</gene>
<dbReference type="InterPro" id="IPR057739">
    <property type="entry name" value="Glyco_hydro_29_N"/>
</dbReference>